<dbReference type="GO" id="GO:0030416">
    <property type="term" value="P:methylamine metabolic process"/>
    <property type="evidence" value="ECO:0007669"/>
    <property type="project" value="InterPro"/>
</dbReference>
<protein>
    <recommendedName>
        <fullName evidence="6">Methylamine utilisation protein MauE domain-containing protein</fullName>
    </recommendedName>
</protein>
<keyword evidence="8" id="KW-1185">Reference proteome</keyword>
<organism evidence="7 8">
    <name type="scientific">Xylanibacillus composti</name>
    <dbReference type="NCBI Taxonomy" id="1572762"/>
    <lineage>
        <taxon>Bacteria</taxon>
        <taxon>Bacillati</taxon>
        <taxon>Bacillota</taxon>
        <taxon>Bacilli</taxon>
        <taxon>Bacillales</taxon>
        <taxon>Paenibacillaceae</taxon>
        <taxon>Xylanibacillus</taxon>
    </lineage>
</organism>
<gene>
    <name evidence="7" type="ORF">XYCOK13_09020</name>
</gene>
<dbReference type="Proteomes" id="UP000677918">
    <property type="component" value="Unassembled WGS sequence"/>
</dbReference>
<dbReference type="Pfam" id="PF07291">
    <property type="entry name" value="MauE"/>
    <property type="match status" value="1"/>
</dbReference>
<evidence type="ECO:0000256" key="5">
    <source>
        <dbReference type="SAM" id="Phobius"/>
    </source>
</evidence>
<comment type="subcellular location">
    <subcellularLocation>
        <location evidence="1">Membrane</location>
        <topology evidence="1">Multi-pass membrane protein</topology>
    </subcellularLocation>
</comment>
<name>A0A8J4H3N6_9BACL</name>
<evidence type="ECO:0000256" key="2">
    <source>
        <dbReference type="ARBA" id="ARBA00022692"/>
    </source>
</evidence>
<keyword evidence="4 5" id="KW-0472">Membrane</keyword>
<feature type="transmembrane region" description="Helical" evidence="5">
    <location>
        <begin position="104"/>
        <end position="124"/>
    </location>
</feature>
<evidence type="ECO:0000256" key="3">
    <source>
        <dbReference type="ARBA" id="ARBA00022989"/>
    </source>
</evidence>
<sequence>MFAMVFLIAVFSVSASAKLWDRTSFRRTLQDLQLPSILVNLGVFAVPAGEWLFALLLLPNKTRMAGLAGLGVMLLIFSCAAWRASRLRQQISCNCFGNLVPETFGWHTAVKIVLLGIAVAYAIGRPMASVHLWEMPLLELAAAGLISFALLLMYALWLVMKEKQV</sequence>
<evidence type="ECO:0000259" key="6">
    <source>
        <dbReference type="Pfam" id="PF07291"/>
    </source>
</evidence>
<dbReference type="UniPathway" id="UPA00895"/>
<keyword evidence="3 5" id="KW-1133">Transmembrane helix</keyword>
<feature type="transmembrane region" description="Helical" evidence="5">
    <location>
        <begin position="65"/>
        <end position="84"/>
    </location>
</feature>
<feature type="transmembrane region" description="Helical" evidence="5">
    <location>
        <begin position="136"/>
        <end position="160"/>
    </location>
</feature>
<comment type="caution">
    <text evidence="7">The sequence shown here is derived from an EMBL/GenBank/DDBJ whole genome shotgun (WGS) entry which is preliminary data.</text>
</comment>
<proteinExistence type="predicted"/>
<feature type="domain" description="Methylamine utilisation protein MauE" evidence="6">
    <location>
        <begin position="4"/>
        <end position="122"/>
    </location>
</feature>
<evidence type="ECO:0000256" key="4">
    <source>
        <dbReference type="ARBA" id="ARBA00023136"/>
    </source>
</evidence>
<dbReference type="GO" id="GO:0016020">
    <property type="term" value="C:membrane"/>
    <property type="evidence" value="ECO:0007669"/>
    <property type="project" value="UniProtKB-SubCell"/>
</dbReference>
<evidence type="ECO:0000256" key="1">
    <source>
        <dbReference type="ARBA" id="ARBA00004141"/>
    </source>
</evidence>
<dbReference type="EMBL" id="BOVK01000012">
    <property type="protein sequence ID" value="GIQ68078.1"/>
    <property type="molecule type" value="Genomic_DNA"/>
</dbReference>
<dbReference type="RefSeq" id="WP_213410697.1">
    <property type="nucleotide sequence ID" value="NZ_BOVK01000012.1"/>
</dbReference>
<dbReference type="InterPro" id="IPR009908">
    <property type="entry name" value="Methylamine_util_MauE"/>
</dbReference>
<evidence type="ECO:0000313" key="7">
    <source>
        <dbReference type="EMBL" id="GIQ68078.1"/>
    </source>
</evidence>
<evidence type="ECO:0000313" key="8">
    <source>
        <dbReference type="Proteomes" id="UP000677918"/>
    </source>
</evidence>
<dbReference type="AlphaFoldDB" id="A0A8J4H3N6"/>
<feature type="transmembrane region" description="Helical" evidence="5">
    <location>
        <begin position="37"/>
        <end position="58"/>
    </location>
</feature>
<accession>A0A8J4H3N6</accession>
<keyword evidence="2 5" id="KW-0812">Transmembrane</keyword>
<reference evidence="7" key="1">
    <citation type="submission" date="2021-04" db="EMBL/GenBank/DDBJ databases">
        <title>Draft genome sequence of Xylanibacillus composti strain K13.</title>
        <authorList>
            <person name="Uke A."/>
            <person name="Chhe C."/>
            <person name="Baramee S."/>
            <person name="Kosugi A."/>
        </authorList>
    </citation>
    <scope>NUCLEOTIDE SEQUENCE</scope>
    <source>
        <strain evidence="7">K13</strain>
    </source>
</reference>